<reference evidence="3" key="2">
    <citation type="submission" date="2025-08" db="UniProtKB">
        <authorList>
            <consortium name="RefSeq"/>
        </authorList>
    </citation>
    <scope>IDENTIFICATION</scope>
</reference>
<dbReference type="Gene3D" id="1.10.340.70">
    <property type="match status" value="1"/>
</dbReference>
<dbReference type="KEGG" id="ghi:107958624"/>
<evidence type="ECO:0000313" key="2">
    <source>
        <dbReference type="Proteomes" id="UP000818029"/>
    </source>
</evidence>
<proteinExistence type="predicted"/>
<keyword evidence="2" id="KW-1185">Reference proteome</keyword>
<dbReference type="PROSITE" id="PS50994">
    <property type="entry name" value="INTEGRASE"/>
    <property type="match status" value="1"/>
</dbReference>
<dbReference type="PANTHER" id="PTHR46148">
    <property type="entry name" value="CHROMO DOMAIN-CONTAINING PROTEIN"/>
    <property type="match status" value="1"/>
</dbReference>
<dbReference type="Gene3D" id="3.30.420.10">
    <property type="entry name" value="Ribonuclease H-like superfamily/Ribonuclease H"/>
    <property type="match status" value="1"/>
</dbReference>
<dbReference type="GeneID" id="107958624"/>
<dbReference type="AlphaFoldDB" id="A0A1U8PFP3"/>
<dbReference type="SUPFAM" id="SSF53098">
    <property type="entry name" value="Ribonuclease H-like"/>
    <property type="match status" value="1"/>
</dbReference>
<dbReference type="STRING" id="3635.A0A1U8PFP3"/>
<organism evidence="2 3">
    <name type="scientific">Gossypium hirsutum</name>
    <name type="common">Upland cotton</name>
    <name type="synonym">Gossypium mexicanum</name>
    <dbReference type="NCBI Taxonomy" id="3635"/>
    <lineage>
        <taxon>Eukaryota</taxon>
        <taxon>Viridiplantae</taxon>
        <taxon>Streptophyta</taxon>
        <taxon>Embryophyta</taxon>
        <taxon>Tracheophyta</taxon>
        <taxon>Spermatophyta</taxon>
        <taxon>Magnoliopsida</taxon>
        <taxon>eudicotyledons</taxon>
        <taxon>Gunneridae</taxon>
        <taxon>Pentapetalae</taxon>
        <taxon>rosids</taxon>
        <taxon>malvids</taxon>
        <taxon>Malvales</taxon>
        <taxon>Malvaceae</taxon>
        <taxon>Malvoideae</taxon>
        <taxon>Gossypium</taxon>
    </lineage>
</organism>
<dbReference type="InterPro" id="IPR001584">
    <property type="entry name" value="Integrase_cat-core"/>
</dbReference>
<dbReference type="OrthoDB" id="1224824at2759"/>
<name>A0A1U8PFP3_GOSHI</name>
<dbReference type="GO" id="GO:0003676">
    <property type="term" value="F:nucleic acid binding"/>
    <property type="evidence" value="ECO:0007669"/>
    <property type="project" value="InterPro"/>
</dbReference>
<dbReference type="PANTHER" id="PTHR46148:SF44">
    <property type="entry name" value="GAG-POL POLYPROTEIN"/>
    <property type="match status" value="1"/>
</dbReference>
<dbReference type="InterPro" id="IPR036397">
    <property type="entry name" value="RNaseH_sf"/>
</dbReference>
<dbReference type="InterPro" id="IPR056924">
    <property type="entry name" value="SH3_Tf2-1"/>
</dbReference>
<dbReference type="PaxDb" id="3635-A0A1U8PFP3"/>
<dbReference type="Proteomes" id="UP000818029">
    <property type="component" value="Chromosome A13"/>
</dbReference>
<evidence type="ECO:0000313" key="3">
    <source>
        <dbReference type="RefSeq" id="XP_016749970.1"/>
    </source>
</evidence>
<dbReference type="RefSeq" id="XP_016749970.1">
    <property type="nucleotide sequence ID" value="XM_016894481.1"/>
</dbReference>
<gene>
    <name evidence="3" type="primary">LOC107958624</name>
</gene>
<reference evidence="2" key="1">
    <citation type="journal article" date="2020" name="Nat. Genet.">
        <title>Genomic diversifications of five Gossypium allopolyploid species and their impact on cotton improvement.</title>
        <authorList>
            <person name="Chen Z.J."/>
            <person name="Sreedasyam A."/>
            <person name="Ando A."/>
            <person name="Song Q."/>
            <person name="De Santiago L.M."/>
            <person name="Hulse-Kemp A.M."/>
            <person name="Ding M."/>
            <person name="Ye W."/>
            <person name="Kirkbride R.C."/>
            <person name="Jenkins J."/>
            <person name="Plott C."/>
            <person name="Lovell J."/>
            <person name="Lin Y.M."/>
            <person name="Vaughn R."/>
            <person name="Liu B."/>
            <person name="Simpson S."/>
            <person name="Scheffler B.E."/>
            <person name="Wen L."/>
            <person name="Saski C.A."/>
            <person name="Grover C.E."/>
            <person name="Hu G."/>
            <person name="Conover J.L."/>
            <person name="Carlson J.W."/>
            <person name="Shu S."/>
            <person name="Boston L.B."/>
            <person name="Williams M."/>
            <person name="Peterson D.G."/>
            <person name="McGee K."/>
            <person name="Jones D.C."/>
            <person name="Wendel J.F."/>
            <person name="Stelly D.M."/>
            <person name="Grimwood J."/>
            <person name="Schmutz J."/>
        </authorList>
    </citation>
    <scope>NUCLEOTIDE SEQUENCE [LARGE SCALE GENOMIC DNA]</scope>
    <source>
        <strain evidence="2">cv. TM-1</strain>
    </source>
</reference>
<protein>
    <recommendedName>
        <fullName evidence="1">Integrase catalytic domain-containing protein</fullName>
    </recommendedName>
</protein>
<dbReference type="Pfam" id="PF24626">
    <property type="entry name" value="SH3_Tf2-1"/>
    <property type="match status" value="1"/>
</dbReference>
<evidence type="ECO:0000259" key="1">
    <source>
        <dbReference type="PROSITE" id="PS50994"/>
    </source>
</evidence>
<dbReference type="GO" id="GO:0015074">
    <property type="term" value="P:DNA integration"/>
    <property type="evidence" value="ECO:0007669"/>
    <property type="project" value="InterPro"/>
</dbReference>
<dbReference type="Pfam" id="PF17921">
    <property type="entry name" value="Integrase_H2C2"/>
    <property type="match status" value="1"/>
</dbReference>
<dbReference type="InterPro" id="IPR012337">
    <property type="entry name" value="RNaseH-like_sf"/>
</dbReference>
<sequence length="315" mass="37199">MVANALSSRAMTDLRAMFVRLCLYDDGSLLTEFGTVLRFRGRIYAPNDEDLRLSILREVHSSPYAMHPSGNKMYKDLRELYWWPGLKREVKIPMWKWEGVTMDFISGLPLTPTMKDYVLVIVDQLTKSAHFIPVRTDFCLQKLAKLYISEIIRLHRVPVPIISDRDSRFTSRFWQKLHEALGSYLDFKTEDKICLIRDRLKVAFDRQKSYADFKRKDIKYFVGVLILKRVAPVAYQLKLPPELDRIHDVFHVSMFRRYRSDPMHIVPVEEIKVGPDLTFEEVPVQILDRDVKILHRKYIPLMKLLWRNHSTKEAT</sequence>
<dbReference type="InterPro" id="IPR041588">
    <property type="entry name" value="Integrase_H2C2"/>
</dbReference>
<feature type="domain" description="Integrase catalytic" evidence="1">
    <location>
        <begin position="89"/>
        <end position="182"/>
    </location>
</feature>
<accession>A0A1U8PFP3</accession>